<comment type="caution">
    <text evidence="1">The sequence shown here is derived from an EMBL/GenBank/DDBJ whole genome shotgun (WGS) entry which is preliminary data.</text>
</comment>
<organism evidence="1 2">
    <name type="scientific">Micavibrio aeruginosavorus</name>
    <dbReference type="NCBI Taxonomy" id="349221"/>
    <lineage>
        <taxon>Bacteria</taxon>
        <taxon>Pseudomonadati</taxon>
        <taxon>Bdellovibrionota</taxon>
        <taxon>Bdellovibrionia</taxon>
        <taxon>Bdellovibrionales</taxon>
        <taxon>Pseudobdellovibrionaceae</taxon>
        <taxon>Micavibrio</taxon>
    </lineage>
</organism>
<reference evidence="1 2" key="1">
    <citation type="submission" date="2017-08" db="EMBL/GenBank/DDBJ databases">
        <title>Infants hospitalized years apart are colonized by the same room-sourced microbial strains.</title>
        <authorList>
            <person name="Brooks B."/>
            <person name="Olm M.R."/>
            <person name="Firek B.A."/>
            <person name="Baker R."/>
            <person name="Thomas B.C."/>
            <person name="Morowitz M.J."/>
            <person name="Banfield J.F."/>
        </authorList>
    </citation>
    <scope>NUCLEOTIDE SEQUENCE [LARGE SCALE GENOMIC DNA]</scope>
    <source>
        <strain evidence="1">S2_018_000_R2_104</strain>
    </source>
</reference>
<protein>
    <submittedName>
        <fullName evidence="1">Uncharacterized protein</fullName>
    </submittedName>
</protein>
<dbReference type="Proteomes" id="UP000249557">
    <property type="component" value="Unassembled WGS sequence"/>
</dbReference>
<evidence type="ECO:0000313" key="1">
    <source>
        <dbReference type="EMBL" id="PZO77946.1"/>
    </source>
</evidence>
<accession>A0A2W4Z886</accession>
<dbReference type="Gene3D" id="3.40.50.2020">
    <property type="match status" value="1"/>
</dbReference>
<name>A0A2W4Z886_9BACT</name>
<proteinExistence type="predicted"/>
<dbReference type="EMBL" id="QFNK01000406">
    <property type="protein sequence ID" value="PZO77946.1"/>
    <property type="molecule type" value="Genomic_DNA"/>
</dbReference>
<dbReference type="InterPro" id="IPR029057">
    <property type="entry name" value="PRTase-like"/>
</dbReference>
<evidence type="ECO:0000313" key="2">
    <source>
        <dbReference type="Proteomes" id="UP000249557"/>
    </source>
</evidence>
<gene>
    <name evidence="1" type="ORF">DI626_12170</name>
</gene>
<feature type="non-terminal residue" evidence="1">
    <location>
        <position position="300"/>
    </location>
</feature>
<dbReference type="AlphaFoldDB" id="A0A2W4Z886"/>
<sequence length="300" mass="33461">MLQRMGKRKDFILVGRTSNEIAEGIVDAFGHAERTQDGRPAITKPGPVIQFGINAFEDGEVNTTLFANGDQPNHPIVQTLDEKQKNEIAKSLKNSRVTIVHSASGQNTSMRALGLAFLAKSLKQQYGVREIRVIAPALPFMRSDRIFSKADENNNMRYEFNAVGALHFAEILKDSGVEKVVGVEPHSRDGVKHYREVFGKKKAKFINMGDFYADTIRAEYDITDKDGNCLVMVGSPDGMNKPGDFGMARARSFGDALYKFNGSDAYANTRDFRARPYMFGIHKERISSKETEIVDFHGDV</sequence>